<dbReference type="Proteomes" id="UP000245320">
    <property type="component" value="Chromosome 1"/>
</dbReference>
<dbReference type="CTD" id="55092"/>
<keyword evidence="2" id="KW-1133">Transmembrane helix</keyword>
<protein>
    <submittedName>
        <fullName evidence="4">Transmembrane protein 51 isoform X2</fullName>
    </submittedName>
</protein>
<evidence type="ECO:0000313" key="3">
    <source>
        <dbReference type="Proteomes" id="UP000245320"/>
    </source>
</evidence>
<gene>
    <name evidence="4" type="primary">TMEM51</name>
</gene>
<evidence type="ECO:0000256" key="2">
    <source>
        <dbReference type="SAM" id="Phobius"/>
    </source>
</evidence>
<reference evidence="4" key="1">
    <citation type="submission" date="2025-08" db="UniProtKB">
        <authorList>
            <consortium name="RefSeq"/>
        </authorList>
    </citation>
    <scope>IDENTIFICATION</scope>
    <source>
        <tissue evidence="4">Spleen</tissue>
    </source>
</reference>
<evidence type="ECO:0000313" key="4">
    <source>
        <dbReference type="RefSeq" id="XP_033698846.1"/>
    </source>
</evidence>
<organism evidence="3 4">
    <name type="scientific">Tursiops truncatus</name>
    <name type="common">Atlantic bottle-nosed dolphin</name>
    <name type="synonym">Delphinus truncatus</name>
    <dbReference type="NCBI Taxonomy" id="9739"/>
    <lineage>
        <taxon>Eukaryota</taxon>
        <taxon>Metazoa</taxon>
        <taxon>Chordata</taxon>
        <taxon>Craniata</taxon>
        <taxon>Vertebrata</taxon>
        <taxon>Euteleostomi</taxon>
        <taxon>Mammalia</taxon>
        <taxon>Eutheria</taxon>
        <taxon>Laurasiatheria</taxon>
        <taxon>Artiodactyla</taxon>
        <taxon>Whippomorpha</taxon>
        <taxon>Cetacea</taxon>
        <taxon>Odontoceti</taxon>
        <taxon>Delphinidae</taxon>
        <taxon>Tursiops</taxon>
    </lineage>
</organism>
<evidence type="ECO:0000256" key="1">
    <source>
        <dbReference type="SAM" id="MobiDB-lite"/>
    </source>
</evidence>
<feature type="transmembrane region" description="Helical" evidence="2">
    <location>
        <begin position="171"/>
        <end position="189"/>
    </location>
</feature>
<accession>A0A6J3Q8Y9</accession>
<keyword evidence="2" id="KW-0472">Membrane</keyword>
<proteinExistence type="predicted"/>
<sequence length="204" mass="22042">MRPSAPGPHSSPRRPDGVGVRPPQLGLGAPGLWVEQTAGLGGEGRLVGGASRGRRPLWAGTALRLSRSLPPARRRPAAALPASPSRSESGLRALRPRAPSTEIPRSPQPRDRGTRRRQPVGAGVVWPPAPGRPTETELDPPPPRLQRKYMLIVENSEGKHHDMLTTTVATVVSYSDFFCLLACLLCYFISWSSNSSIMMCTFPT</sequence>
<dbReference type="RefSeq" id="XP_033698846.1">
    <property type="nucleotide sequence ID" value="XM_033842955.1"/>
</dbReference>
<dbReference type="AlphaFoldDB" id="A0A6J3Q8Y9"/>
<feature type="compositionally biased region" description="Low complexity" evidence="1">
    <location>
        <begin position="62"/>
        <end position="87"/>
    </location>
</feature>
<name>A0A6J3Q8Y9_TURTR</name>
<feature type="region of interest" description="Disordered" evidence="1">
    <location>
        <begin position="1"/>
        <end position="143"/>
    </location>
</feature>
<feature type="compositionally biased region" description="Gly residues" evidence="1">
    <location>
        <begin position="39"/>
        <end position="51"/>
    </location>
</feature>
<keyword evidence="2 4" id="KW-0812">Transmembrane</keyword>
<keyword evidence="3" id="KW-1185">Reference proteome</keyword>